<evidence type="ECO:0000256" key="7">
    <source>
        <dbReference type="ARBA" id="ARBA00023136"/>
    </source>
</evidence>
<comment type="similarity">
    <text evidence="2">Belongs to the ABC transporter superfamily.</text>
</comment>
<dbReference type="GO" id="GO:0051301">
    <property type="term" value="P:cell division"/>
    <property type="evidence" value="ECO:0007669"/>
    <property type="project" value="UniProtKB-KW"/>
</dbReference>
<dbReference type="PROSITE" id="PS50893">
    <property type="entry name" value="ABC_TRANSPORTER_2"/>
    <property type="match status" value="1"/>
</dbReference>
<comment type="caution">
    <text evidence="9">The sequence shown here is derived from an EMBL/GenBank/DDBJ whole genome shotgun (WGS) entry which is preliminary data.</text>
</comment>
<evidence type="ECO:0000313" key="9">
    <source>
        <dbReference type="EMBL" id="MDQ0273725.1"/>
    </source>
</evidence>
<dbReference type="GO" id="GO:0005524">
    <property type="term" value="F:ATP binding"/>
    <property type="evidence" value="ECO:0007669"/>
    <property type="project" value="UniProtKB-KW"/>
</dbReference>
<dbReference type="Proteomes" id="UP001238088">
    <property type="component" value="Unassembled WGS sequence"/>
</dbReference>
<dbReference type="InterPro" id="IPR017911">
    <property type="entry name" value="MacB-like_ATP-bd"/>
</dbReference>
<dbReference type="EMBL" id="JAUSUB010000047">
    <property type="protein sequence ID" value="MDQ0273725.1"/>
    <property type="molecule type" value="Genomic_DNA"/>
</dbReference>
<dbReference type="Gene3D" id="3.40.50.300">
    <property type="entry name" value="P-loop containing nucleotide triphosphate hydrolases"/>
    <property type="match status" value="1"/>
</dbReference>
<dbReference type="InterPro" id="IPR003439">
    <property type="entry name" value="ABC_transporter-like_ATP-bd"/>
</dbReference>
<keyword evidence="4" id="KW-1003">Cell membrane</keyword>
<dbReference type="InterPro" id="IPR003593">
    <property type="entry name" value="AAA+_ATPase"/>
</dbReference>
<sequence length="221" mass="24869">MIFIRNLNKIYNNTNVINNLDLQIEKGDFVFLHGKSGSGKSTLLKILTKEVRGWSGKITVDSQDLNKVATYNIRRKISVIYQSFELLQEKTVYENISLAGHVVGKTNKDIHNRTTLLIEKVGLKGKENLYPKNISGGEQQRVAVARALLNKPEIILADEPTGNLDTENAYHIIRLLKQLNEEGVTVLIVTHDLELVKSFPAKIIIMSEGKVKISENDHLLI</sequence>
<dbReference type="InterPro" id="IPR017871">
    <property type="entry name" value="ABC_transporter-like_CS"/>
</dbReference>
<name>A0ABU0AUP1_9BACI</name>
<dbReference type="InterPro" id="IPR050086">
    <property type="entry name" value="MetN_ABC_transporter-like"/>
</dbReference>
<proteinExistence type="inferred from homology"/>
<keyword evidence="7" id="KW-0472">Membrane</keyword>
<evidence type="ECO:0000256" key="1">
    <source>
        <dbReference type="ARBA" id="ARBA00004202"/>
    </source>
</evidence>
<organism evidence="9 10">
    <name type="scientific">Cytobacillus purgationiresistens</name>
    <dbReference type="NCBI Taxonomy" id="863449"/>
    <lineage>
        <taxon>Bacteria</taxon>
        <taxon>Bacillati</taxon>
        <taxon>Bacillota</taxon>
        <taxon>Bacilli</taxon>
        <taxon>Bacillales</taxon>
        <taxon>Bacillaceae</taxon>
        <taxon>Cytobacillus</taxon>
    </lineage>
</organism>
<dbReference type="PROSITE" id="PS00211">
    <property type="entry name" value="ABC_TRANSPORTER_1"/>
    <property type="match status" value="1"/>
</dbReference>
<reference evidence="9 10" key="1">
    <citation type="submission" date="2023-07" db="EMBL/GenBank/DDBJ databases">
        <title>Genomic Encyclopedia of Type Strains, Phase IV (KMG-IV): sequencing the most valuable type-strain genomes for metagenomic binning, comparative biology and taxonomic classification.</title>
        <authorList>
            <person name="Goeker M."/>
        </authorList>
    </citation>
    <scope>NUCLEOTIDE SEQUENCE [LARGE SCALE GENOMIC DNA]</scope>
    <source>
        <strain evidence="9 10">DSM 23494</strain>
    </source>
</reference>
<keyword evidence="10" id="KW-1185">Reference proteome</keyword>
<dbReference type="InterPro" id="IPR027417">
    <property type="entry name" value="P-loop_NTPase"/>
</dbReference>
<evidence type="ECO:0000256" key="4">
    <source>
        <dbReference type="ARBA" id="ARBA00022475"/>
    </source>
</evidence>
<keyword evidence="9" id="KW-0132">Cell division</keyword>
<accession>A0ABU0AUP1</accession>
<dbReference type="SUPFAM" id="SSF52540">
    <property type="entry name" value="P-loop containing nucleoside triphosphate hydrolases"/>
    <property type="match status" value="1"/>
</dbReference>
<keyword evidence="9" id="KW-0131">Cell cycle</keyword>
<comment type="subcellular location">
    <subcellularLocation>
        <location evidence="1">Cell membrane</location>
        <topology evidence="1">Peripheral membrane protein</topology>
    </subcellularLocation>
</comment>
<dbReference type="CDD" id="cd03255">
    <property type="entry name" value="ABC_MJ0796_LolCDE_FtsE"/>
    <property type="match status" value="1"/>
</dbReference>
<evidence type="ECO:0000256" key="6">
    <source>
        <dbReference type="ARBA" id="ARBA00022840"/>
    </source>
</evidence>
<feature type="domain" description="ABC transporter" evidence="8">
    <location>
        <begin position="2"/>
        <end position="221"/>
    </location>
</feature>
<dbReference type="SMART" id="SM00382">
    <property type="entry name" value="AAA"/>
    <property type="match status" value="1"/>
</dbReference>
<evidence type="ECO:0000259" key="8">
    <source>
        <dbReference type="PROSITE" id="PS50893"/>
    </source>
</evidence>
<dbReference type="Pfam" id="PF00005">
    <property type="entry name" value="ABC_tran"/>
    <property type="match status" value="1"/>
</dbReference>
<dbReference type="PANTHER" id="PTHR43166:SF9">
    <property type="entry name" value="GLUTAMATE_ASPARTATE IMPORT ATP-BINDING PROTEIN GLTL"/>
    <property type="match status" value="1"/>
</dbReference>
<evidence type="ECO:0000313" key="10">
    <source>
        <dbReference type="Proteomes" id="UP001238088"/>
    </source>
</evidence>
<keyword evidence="5" id="KW-0547">Nucleotide-binding</keyword>
<keyword evidence="3" id="KW-0813">Transport</keyword>
<evidence type="ECO:0000256" key="5">
    <source>
        <dbReference type="ARBA" id="ARBA00022741"/>
    </source>
</evidence>
<protein>
    <submittedName>
        <fullName evidence="9">Cell division transport system ATP-binding protein</fullName>
    </submittedName>
</protein>
<gene>
    <name evidence="9" type="ORF">J2S17_005657</name>
</gene>
<dbReference type="PANTHER" id="PTHR43166">
    <property type="entry name" value="AMINO ACID IMPORT ATP-BINDING PROTEIN"/>
    <property type="match status" value="1"/>
</dbReference>
<evidence type="ECO:0000256" key="3">
    <source>
        <dbReference type="ARBA" id="ARBA00022448"/>
    </source>
</evidence>
<dbReference type="RefSeq" id="WP_307480216.1">
    <property type="nucleotide sequence ID" value="NZ_JAUSUB010000047.1"/>
</dbReference>
<keyword evidence="6 9" id="KW-0067">ATP-binding</keyword>
<evidence type="ECO:0000256" key="2">
    <source>
        <dbReference type="ARBA" id="ARBA00005417"/>
    </source>
</evidence>